<evidence type="ECO:0000256" key="2">
    <source>
        <dbReference type="ARBA" id="ARBA00022737"/>
    </source>
</evidence>
<dbReference type="Pfam" id="PF00400">
    <property type="entry name" value="WD40"/>
    <property type="match status" value="14"/>
</dbReference>
<keyword evidence="2" id="KW-0677">Repeat</keyword>
<dbReference type="PROSITE" id="PS00675">
    <property type="entry name" value="SIGMA54_INTERACT_1"/>
    <property type="match status" value="1"/>
</dbReference>
<feature type="repeat" description="WD" evidence="3">
    <location>
        <begin position="855"/>
        <end position="896"/>
    </location>
</feature>
<keyword evidence="4" id="KW-0175">Coiled coil</keyword>
<feature type="repeat" description="WD" evidence="3">
    <location>
        <begin position="813"/>
        <end position="854"/>
    </location>
</feature>
<feature type="repeat" description="WD" evidence="3">
    <location>
        <begin position="897"/>
        <end position="938"/>
    </location>
</feature>
<dbReference type="InterPro" id="IPR001680">
    <property type="entry name" value="WD40_rpt"/>
</dbReference>
<dbReference type="PROSITE" id="PS50082">
    <property type="entry name" value="WD_REPEATS_2"/>
    <property type="match status" value="12"/>
</dbReference>
<dbReference type="CDD" id="cd00200">
    <property type="entry name" value="WD40"/>
    <property type="match status" value="2"/>
</dbReference>
<organism evidence="7 8">
    <name type="scientific">Dankookia rubra</name>
    <dbReference type="NCBI Taxonomy" id="1442381"/>
    <lineage>
        <taxon>Bacteria</taxon>
        <taxon>Pseudomonadati</taxon>
        <taxon>Pseudomonadota</taxon>
        <taxon>Alphaproteobacteria</taxon>
        <taxon>Acetobacterales</taxon>
        <taxon>Roseomonadaceae</taxon>
        <taxon>Dankookia</taxon>
    </lineage>
</organism>
<protein>
    <submittedName>
        <fullName evidence="7">TIR domain-containing protein</fullName>
    </submittedName>
</protein>
<dbReference type="Pfam" id="PF13676">
    <property type="entry name" value="TIR_2"/>
    <property type="match status" value="1"/>
</dbReference>
<feature type="coiled-coil region" evidence="4">
    <location>
        <begin position="663"/>
        <end position="710"/>
    </location>
</feature>
<evidence type="ECO:0000256" key="3">
    <source>
        <dbReference type="PROSITE-ProRule" id="PRU00221"/>
    </source>
</evidence>
<dbReference type="InterPro" id="IPR025662">
    <property type="entry name" value="Sigma_54_int_dom_ATP-bd_1"/>
</dbReference>
<dbReference type="Gene3D" id="3.40.50.300">
    <property type="entry name" value="P-loop containing nucleotide triphosphate hydrolases"/>
    <property type="match status" value="1"/>
</dbReference>
<dbReference type="GO" id="GO:0007165">
    <property type="term" value="P:signal transduction"/>
    <property type="evidence" value="ECO:0007669"/>
    <property type="project" value="InterPro"/>
</dbReference>
<sequence>MRAALRPSARHRQPTVVTLAWEWRAREQRSGPMAVPDAGSAPQLFLSHAGADTEAARRLKQRLEAAPDALAAGLRVWLDVDDLRPGGVPWQEQIEEVIEERATAFAVYIGSRGVSAFVWPEVRLALSRAVKGDGRFPFVPMIAAGVDSTSLPGFVRQFQAVRDPENNPEEFRKLLAAALGRGDEAGGLKAEAEPFFGLRAIGEERSHLFFGRERETEDLLRCLRERRLLLVAGDSGSGKSSLVKAGLVPRWRAGALAELDDRWRGENLWQVVEMRLGQKRLGQKQPGQNPRLALGKAVEAAARRLGVSFNDRNKMAEAAEQGTIGSVRRALRCGLDPQRTRTLVVVDQLEELVTSTPKEQRKSFVELLFGLADPADEAFSVVLTMRRDYYNLLSAPECRTLYDRLEADERAALYPLGRMTDEGLRRIVTEPLRMAGVGRGEREALADAVLRDVGARPGDLALVQFALTRAWERRAEFGGDLLRAYGGVGRVDGALALEAERVFEQELGGEAQEAEVTAALIRLARLEGTAGPTRRVARRREFPDERWGLLQKLATEAGNRLALIGGDQADEVDGAVNGRETAEIAHEALLTRWPRLRRWLVDAQDDKRTLDRLADQAAEWADAPAPEAKDKLLAKTDAEREAFQSLARVRRSWLSAEERAFVAASVKDHRKRLKDNEERLKRERQAAFDLAEAERRRAQEQVEAAWKQAEAAKKARGLRNLATAAAAFFFLAAVSAVALWADARAAKRETFANVSRALAALSETASLHGRYTDALKLAVASWPRTVADPRPMLERSLHAMGLATEGRMEADPPLRHEAPVLSAAFSPDGKKVLTVSSDGAAQLWSTATGELLGPPLRHEVPVLSAAFSSDGTKVFTVSGDGAAQLWNAATGEPLGPPLRHEVPVLYVALSQDGARLLIISDDRTARLWDLRGESPSATSLQGYLGPVRIAALSHNGPPRVLAISIEGVAQLWDAITGAPVGEPMRHVGSVVSAAFSADGAWIVTASEDRTARLWNAATGEPLGPPLRHEGPVVSAAFSADGARIVTASEDRTARLWNAATGEPLGPPLRHEGPVVSAAFSADGARVATTSQDRNVRLWDAFTGYQLGPPLQHEGAVLSAAFSHDGTRVLTVSDGRAVHLWDAAGGEPIGPPLLHEGAVLSAAFNRDGTKVVTVPAVGTAQVWNVATSKPLGRGMRHGDVVTVAALSPDGALVATASGSPFFGRGGTARVWDASTGEPLGREMRHEGPVQSIAFSPLDGSRLVTASTDGTARLWRAHDATPIGRPMRHEGPVLAAAFSPDGALVVTASSNPYSNRGGTARVWDAATGEPLGREMNHESLVLSAAVRRDGPDRVLVITASADRTARVWDAAHGEPLGPPLQHKDAVTAAAFSPDGTKVLTASSDRTARLWDAITGAPVGEPMRHEGSVQFAAFSPDGTRVLTTSSNPYSNRGGTARVWDAATGAPIGRGLRHRDALSAAAFSPDKTRVITASVDGTARLWASNWPLGPITAVACALLDGKGVERLDDLAERHGIVVSDAICGPDMPAPDPTRLDRR</sequence>
<feature type="repeat" description="WD" evidence="3">
    <location>
        <begin position="1470"/>
        <end position="1498"/>
    </location>
</feature>
<dbReference type="SMART" id="SM00320">
    <property type="entry name" value="WD40"/>
    <property type="match status" value="16"/>
</dbReference>
<reference evidence="7 8" key="1">
    <citation type="journal article" date="2016" name="J. Microbiol.">
        <title>Dankookia rubra gen. nov., sp. nov., an alphaproteobacterium isolated from sediment of a shallow stream.</title>
        <authorList>
            <person name="Kim W.H."/>
            <person name="Kim D.H."/>
            <person name="Kang K."/>
            <person name="Ahn T.Y."/>
        </authorList>
    </citation>
    <scope>NUCLEOTIDE SEQUENCE [LARGE SCALE GENOMIC DNA]</scope>
    <source>
        <strain evidence="7 8">JCM30602</strain>
    </source>
</reference>
<gene>
    <name evidence="7" type="ORF">E2C06_15755</name>
</gene>
<dbReference type="SUPFAM" id="SSF50978">
    <property type="entry name" value="WD40 repeat-like"/>
    <property type="match status" value="1"/>
</dbReference>
<dbReference type="InterPro" id="IPR036322">
    <property type="entry name" value="WD40_repeat_dom_sf"/>
</dbReference>
<dbReference type="SUPFAM" id="SSF50969">
    <property type="entry name" value="YVTN repeat-like/Quinoprotein amine dehydrogenase"/>
    <property type="match status" value="1"/>
</dbReference>
<dbReference type="InterPro" id="IPR000157">
    <property type="entry name" value="TIR_dom"/>
</dbReference>
<feature type="repeat" description="WD" evidence="3">
    <location>
        <begin position="1377"/>
        <end position="1418"/>
    </location>
</feature>
<dbReference type="OrthoDB" id="235631at2"/>
<feature type="domain" description="Novel STAND NTPase 1" evidence="6">
    <location>
        <begin position="194"/>
        <end position="623"/>
    </location>
</feature>
<evidence type="ECO:0000259" key="6">
    <source>
        <dbReference type="Pfam" id="PF20703"/>
    </source>
</evidence>
<feature type="repeat" description="WD" evidence="3">
    <location>
        <begin position="1154"/>
        <end position="1192"/>
    </location>
</feature>
<feature type="repeat" description="WD" evidence="3">
    <location>
        <begin position="1349"/>
        <end position="1376"/>
    </location>
</feature>
<dbReference type="InterPro" id="IPR015943">
    <property type="entry name" value="WD40/YVTN_repeat-like_dom_sf"/>
</dbReference>
<dbReference type="InterPro" id="IPR019775">
    <property type="entry name" value="WD40_repeat_CS"/>
</dbReference>
<keyword evidence="8" id="KW-1185">Reference proteome</keyword>
<feature type="repeat" description="WD" evidence="3">
    <location>
        <begin position="1241"/>
        <end position="1283"/>
    </location>
</feature>
<dbReference type="PROSITE" id="PS00678">
    <property type="entry name" value="WD_REPEATS_1"/>
    <property type="match status" value="4"/>
</dbReference>
<accession>A0A4R5QGH9</accession>
<evidence type="ECO:0000256" key="4">
    <source>
        <dbReference type="SAM" id="Coils"/>
    </source>
</evidence>
<dbReference type="PANTHER" id="PTHR19848">
    <property type="entry name" value="WD40 REPEAT PROTEIN"/>
    <property type="match status" value="1"/>
</dbReference>
<dbReference type="InterPro" id="IPR011044">
    <property type="entry name" value="Quino_amine_DH_bsu"/>
</dbReference>
<evidence type="ECO:0000313" key="8">
    <source>
        <dbReference type="Proteomes" id="UP000295096"/>
    </source>
</evidence>
<evidence type="ECO:0000256" key="1">
    <source>
        <dbReference type="ARBA" id="ARBA00022574"/>
    </source>
</evidence>
<keyword evidence="1 3" id="KW-0853">WD repeat</keyword>
<feature type="repeat" description="WD" evidence="3">
    <location>
        <begin position="983"/>
        <end position="1024"/>
    </location>
</feature>
<dbReference type="PROSITE" id="PS50294">
    <property type="entry name" value="WD_REPEATS_REGION"/>
    <property type="match status" value="7"/>
</dbReference>
<dbReference type="PANTHER" id="PTHR19848:SF8">
    <property type="entry name" value="F-BOX AND WD REPEAT DOMAIN CONTAINING 7"/>
    <property type="match status" value="1"/>
</dbReference>
<dbReference type="SUPFAM" id="SSF50998">
    <property type="entry name" value="Quinoprotein alcohol dehydrogenase-like"/>
    <property type="match status" value="1"/>
</dbReference>
<dbReference type="Gene3D" id="2.130.10.10">
    <property type="entry name" value="YVTN repeat-like/Quinoprotein amine dehydrogenase"/>
    <property type="match status" value="5"/>
</dbReference>
<feature type="repeat" description="WD" evidence="3">
    <location>
        <begin position="1109"/>
        <end position="1150"/>
    </location>
</feature>
<dbReference type="InterPro" id="IPR049052">
    <property type="entry name" value="nSTAND1"/>
</dbReference>
<name>A0A4R5QGH9_9PROT</name>
<dbReference type="InterPro" id="IPR035897">
    <property type="entry name" value="Toll_tir_struct_dom_sf"/>
</dbReference>
<dbReference type="InterPro" id="IPR027417">
    <property type="entry name" value="P-loop_NTPase"/>
</dbReference>
<evidence type="ECO:0000259" key="5">
    <source>
        <dbReference type="Pfam" id="PF13676"/>
    </source>
</evidence>
<feature type="repeat" description="WD" evidence="3">
    <location>
        <begin position="1025"/>
        <end position="1066"/>
    </location>
</feature>
<feature type="domain" description="TIR" evidence="5">
    <location>
        <begin position="45"/>
        <end position="175"/>
    </location>
</feature>
<feature type="repeat" description="WD" evidence="3">
    <location>
        <begin position="1067"/>
        <end position="1099"/>
    </location>
</feature>
<dbReference type="PRINTS" id="PR00320">
    <property type="entry name" value="GPROTEINBRPT"/>
</dbReference>
<dbReference type="Proteomes" id="UP000295096">
    <property type="component" value="Unassembled WGS sequence"/>
</dbReference>
<dbReference type="Gene3D" id="3.40.50.10140">
    <property type="entry name" value="Toll/interleukin-1 receptor homology (TIR) domain"/>
    <property type="match status" value="1"/>
</dbReference>
<proteinExistence type="predicted"/>
<dbReference type="InterPro" id="IPR011047">
    <property type="entry name" value="Quinoprotein_ADH-like_sf"/>
</dbReference>
<dbReference type="InterPro" id="IPR020472">
    <property type="entry name" value="WD40_PAC1"/>
</dbReference>
<comment type="caution">
    <text evidence="7">The sequence shown here is derived from an EMBL/GenBank/DDBJ whole genome shotgun (WGS) entry which is preliminary data.</text>
</comment>
<dbReference type="SUPFAM" id="SSF52200">
    <property type="entry name" value="Toll/Interleukin receptor TIR domain"/>
    <property type="match status" value="1"/>
</dbReference>
<dbReference type="Pfam" id="PF20703">
    <property type="entry name" value="nSTAND1"/>
    <property type="match status" value="1"/>
</dbReference>
<dbReference type="EMBL" id="SMSJ01000019">
    <property type="protein sequence ID" value="TDH61587.1"/>
    <property type="molecule type" value="Genomic_DNA"/>
</dbReference>
<dbReference type="SUPFAM" id="SSF52540">
    <property type="entry name" value="P-loop containing nucleoside triphosphate hydrolases"/>
    <property type="match status" value="1"/>
</dbReference>
<evidence type="ECO:0000313" key="7">
    <source>
        <dbReference type="EMBL" id="TDH61587.1"/>
    </source>
</evidence>